<dbReference type="Proteomes" id="UP000018208">
    <property type="component" value="Unassembled WGS sequence"/>
</dbReference>
<feature type="region of interest" description="Disordered" evidence="1">
    <location>
        <begin position="45"/>
        <end position="65"/>
    </location>
</feature>
<dbReference type="EMBL" id="KI546136">
    <property type="protein sequence ID" value="EST43449.1"/>
    <property type="molecule type" value="Genomic_DNA"/>
</dbReference>
<evidence type="ECO:0000313" key="2">
    <source>
        <dbReference type="EMBL" id="EST43449.1"/>
    </source>
</evidence>
<gene>
    <name evidence="2" type="ORF">SS50377_16812</name>
    <name evidence="3" type="ORF">SS50377_24918</name>
</gene>
<reference evidence="3" key="2">
    <citation type="submission" date="2020-12" db="EMBL/GenBank/DDBJ databases">
        <title>New Spironucleus salmonicida genome in near-complete chromosomes.</title>
        <authorList>
            <person name="Xu F."/>
            <person name="Kurt Z."/>
            <person name="Jimenez-Gonzalez A."/>
            <person name="Astvaldsson A."/>
            <person name="Andersson J.O."/>
            <person name="Svard S.G."/>
        </authorList>
    </citation>
    <scope>NUCLEOTIDE SEQUENCE</scope>
    <source>
        <strain evidence="3">ATCC 50377</strain>
    </source>
</reference>
<reference evidence="2 3" key="1">
    <citation type="journal article" date="2014" name="PLoS Genet.">
        <title>The Genome of Spironucleus salmonicida Highlights a Fish Pathogen Adapted to Fluctuating Environments.</title>
        <authorList>
            <person name="Xu F."/>
            <person name="Jerlstrom-Hultqvist J."/>
            <person name="Einarsson E."/>
            <person name="Astvaldsson A."/>
            <person name="Svard S.G."/>
            <person name="Andersson J.O."/>
        </authorList>
    </citation>
    <scope>NUCLEOTIDE SEQUENCE</scope>
    <source>
        <strain evidence="3">ATCC 50377</strain>
    </source>
</reference>
<organism evidence="2">
    <name type="scientific">Spironucleus salmonicida</name>
    <dbReference type="NCBI Taxonomy" id="348837"/>
    <lineage>
        <taxon>Eukaryota</taxon>
        <taxon>Metamonada</taxon>
        <taxon>Diplomonadida</taxon>
        <taxon>Hexamitidae</taxon>
        <taxon>Hexamitinae</taxon>
        <taxon>Spironucleus</taxon>
    </lineage>
</organism>
<dbReference type="VEuPathDB" id="GiardiaDB:SS50377_24918"/>
<dbReference type="EMBL" id="AUWU02000005">
    <property type="protein sequence ID" value="KAH0572804.1"/>
    <property type="molecule type" value="Genomic_DNA"/>
</dbReference>
<evidence type="ECO:0000256" key="1">
    <source>
        <dbReference type="SAM" id="MobiDB-lite"/>
    </source>
</evidence>
<sequence>MLPKLADGYYKVKIGPMEYLHLRHPPMAVNSRNIFIRPKTVQKSRSPIKQFSSTDSCIQSPARNQLQSIKTHIRKPAVGRPMPWEKHIQ</sequence>
<dbReference type="AlphaFoldDB" id="V6LRP0"/>
<evidence type="ECO:0000313" key="3">
    <source>
        <dbReference type="EMBL" id="KAH0572804.1"/>
    </source>
</evidence>
<proteinExistence type="predicted"/>
<protein>
    <submittedName>
        <fullName evidence="2">Uncharacterized protein</fullName>
    </submittedName>
</protein>
<keyword evidence="4" id="KW-1185">Reference proteome</keyword>
<evidence type="ECO:0000313" key="4">
    <source>
        <dbReference type="Proteomes" id="UP000018208"/>
    </source>
</evidence>
<name>V6LRP0_9EUKA</name>
<accession>V6LRP0</accession>